<reference evidence="1" key="2">
    <citation type="submission" date="2025-08" db="UniProtKB">
        <authorList>
            <consortium name="Ensembl"/>
        </authorList>
    </citation>
    <scope>IDENTIFICATION</scope>
</reference>
<evidence type="ECO:0008006" key="3">
    <source>
        <dbReference type="Google" id="ProtNLM"/>
    </source>
</evidence>
<name>A0AAZ1XBE5_OREAU</name>
<dbReference type="GO" id="GO:0003676">
    <property type="term" value="F:nucleic acid binding"/>
    <property type="evidence" value="ECO:0007669"/>
    <property type="project" value="InterPro"/>
</dbReference>
<dbReference type="Proteomes" id="UP000472276">
    <property type="component" value="Unassembled WGS sequence"/>
</dbReference>
<reference evidence="2" key="1">
    <citation type="submission" date="2020-03" db="EMBL/GenBank/DDBJ databases">
        <title>Evolution of repeat sequences and sex chromosomes of tilapia species revealed by chromosome-level genomes.</title>
        <authorList>
            <person name="Xu L."/>
            <person name="Tao W."/>
            <person name="Wang D."/>
            <person name="Zhou Q."/>
        </authorList>
    </citation>
    <scope>NUCLEOTIDE SEQUENCE [LARGE SCALE GENOMIC DNA]</scope>
    <source>
        <strain evidence="2">Israel</strain>
    </source>
</reference>
<protein>
    <recommendedName>
        <fullName evidence="3">Tc1-like transposase DDE domain-containing protein</fullName>
    </recommendedName>
</protein>
<organism evidence="1 2">
    <name type="scientific">Oreochromis aureus</name>
    <name type="common">Israeli tilapia</name>
    <name type="synonym">Chromis aureus</name>
    <dbReference type="NCBI Taxonomy" id="47969"/>
    <lineage>
        <taxon>Eukaryota</taxon>
        <taxon>Metazoa</taxon>
        <taxon>Chordata</taxon>
        <taxon>Craniata</taxon>
        <taxon>Vertebrata</taxon>
        <taxon>Euteleostomi</taxon>
        <taxon>Actinopterygii</taxon>
        <taxon>Neopterygii</taxon>
        <taxon>Teleostei</taxon>
        <taxon>Neoteleostei</taxon>
        <taxon>Acanthomorphata</taxon>
        <taxon>Ovalentaria</taxon>
        <taxon>Cichlomorphae</taxon>
        <taxon>Cichliformes</taxon>
        <taxon>Cichlidae</taxon>
        <taxon>African cichlids</taxon>
        <taxon>Pseudocrenilabrinae</taxon>
        <taxon>Oreochromini</taxon>
        <taxon>Oreochromis</taxon>
    </lineage>
</organism>
<evidence type="ECO:0000313" key="2">
    <source>
        <dbReference type="Proteomes" id="UP000472276"/>
    </source>
</evidence>
<keyword evidence="2" id="KW-1185">Reference proteome</keyword>
<dbReference type="Gene3D" id="3.30.420.10">
    <property type="entry name" value="Ribonuclease H-like superfamily/Ribonuclease H"/>
    <property type="match status" value="1"/>
</dbReference>
<sequence length="102" mass="11555">PFVSHSQLYRNNDPKHTSQQAASCFQTNKITVMEWPAQLLDLNPIGNLWGDIKNVISEAKSRNPEELWKVVKSSCAGIPVYSCQKLVDSMEHRWEAVLKSSV</sequence>
<accession>A0AAZ1XBE5</accession>
<proteinExistence type="predicted"/>
<dbReference type="AlphaFoldDB" id="A0AAZ1XBE5"/>
<reference evidence="1" key="3">
    <citation type="submission" date="2025-09" db="UniProtKB">
        <authorList>
            <consortium name="Ensembl"/>
        </authorList>
    </citation>
    <scope>IDENTIFICATION</scope>
</reference>
<evidence type="ECO:0000313" key="1">
    <source>
        <dbReference type="Ensembl" id="ENSOABP00000064972.1"/>
    </source>
</evidence>
<dbReference type="InterPro" id="IPR036397">
    <property type="entry name" value="RNaseH_sf"/>
</dbReference>
<dbReference type="Ensembl" id="ENSOABT00000083454.1">
    <property type="protein sequence ID" value="ENSOABP00000064972.1"/>
    <property type="gene ID" value="ENSOABG00000036284.1"/>
</dbReference>